<keyword evidence="1" id="KW-0032">Aminotransferase</keyword>
<gene>
    <name evidence="1" type="ORF">JFY71_11795</name>
</gene>
<dbReference type="EMBL" id="CP066744">
    <property type="protein sequence ID" value="QQK07930.1"/>
    <property type="molecule type" value="Genomic_DNA"/>
</dbReference>
<organism evidence="1 2">
    <name type="scientific">Miniphocaeibacter halophilus</name>
    <dbReference type="NCBI Taxonomy" id="2931922"/>
    <lineage>
        <taxon>Bacteria</taxon>
        <taxon>Bacillati</taxon>
        <taxon>Bacillota</taxon>
        <taxon>Tissierellia</taxon>
        <taxon>Tissierellales</taxon>
        <taxon>Peptoniphilaceae</taxon>
        <taxon>Miniphocaeibacter</taxon>
    </lineage>
</organism>
<keyword evidence="1" id="KW-0808">Transferase</keyword>
<dbReference type="Proteomes" id="UP000595814">
    <property type="component" value="Chromosome"/>
</dbReference>
<proteinExistence type="predicted"/>
<name>A0AC61MQT5_9FIRM</name>
<protein>
    <submittedName>
        <fullName evidence="1">DegT/DnrJ/EryC1/StrS family aminotransferase</fullName>
    </submittedName>
</protein>
<reference evidence="1 2" key="1">
    <citation type="journal article" date="2022" name="Int. J. Syst. Evol. Microbiol.">
        <title>Miniphocaeibacter halophilus sp. nov., an ammonium-tolerant acetate-producing bacterium isolated from a biogas system.</title>
        <authorList>
            <person name="Schnurer A."/>
            <person name="Singh A."/>
            <person name="Bi S."/>
            <person name="Qiao W."/>
            <person name="Westerholm M."/>
        </authorList>
    </citation>
    <scope>NUCLEOTIDE SEQUENCE [LARGE SCALE GENOMIC DNA]</scope>
    <source>
        <strain evidence="1 2">AMB_01</strain>
    </source>
</reference>
<accession>A0AC61MQT5</accession>
<sequence>MNIPFSPPDITQLEIDEVVDTLKSGWITTGNKTKKLEKLITDYINVDGTICLNSATAAMETALRFLGIGEGDEVITSAYTYTASASVIDHVGAKIVLVDTLEDSFMMDYNKLNSLINEKTKAIIPVDIAGVPVDYDKLKEIILNNKDKFKPNSEIQKLIGRIAIVSDNAHSLGSTYKNRKTGEDSDFSNFSFHAVKNFTTGEGGALSWKSIDGISDEEIYKRLQLLTLHGQNKDALSKTKLGSWEYDIIGLNYKYNMPDITAAIGLAQFKRYDGLLKRRKEIIKYYDDSFKNTSIEPLKHCSDKYNSNGHLYLTRVKGIAETERNKIIEKLAERGIASNVHYKPLPMLTAYKNLGFKIEDFPNAYNQYKNEITLPLHTLLSDEEVEYIVDNYKEIVNELTR</sequence>
<evidence type="ECO:0000313" key="2">
    <source>
        <dbReference type="Proteomes" id="UP000595814"/>
    </source>
</evidence>
<evidence type="ECO:0000313" key="1">
    <source>
        <dbReference type="EMBL" id="QQK07930.1"/>
    </source>
</evidence>
<keyword evidence="2" id="KW-1185">Reference proteome</keyword>